<evidence type="ECO:0000313" key="3">
    <source>
        <dbReference type="Proteomes" id="UP001454036"/>
    </source>
</evidence>
<dbReference type="EMBL" id="BAABME010013895">
    <property type="protein sequence ID" value="GAA0186630.1"/>
    <property type="molecule type" value="Genomic_DNA"/>
</dbReference>
<evidence type="ECO:0000313" key="2">
    <source>
        <dbReference type="EMBL" id="GAA0186630.1"/>
    </source>
</evidence>
<feature type="region of interest" description="Disordered" evidence="1">
    <location>
        <begin position="64"/>
        <end position="93"/>
    </location>
</feature>
<comment type="caution">
    <text evidence="2">The sequence shown here is derived from an EMBL/GenBank/DDBJ whole genome shotgun (WGS) entry which is preliminary data.</text>
</comment>
<reference evidence="2 3" key="1">
    <citation type="submission" date="2024-01" db="EMBL/GenBank/DDBJ databases">
        <title>The complete chloroplast genome sequence of Lithospermum erythrorhizon: insights into the phylogenetic relationship among Boraginaceae species and the maternal lineages of purple gromwells.</title>
        <authorList>
            <person name="Okada T."/>
            <person name="Watanabe K."/>
        </authorList>
    </citation>
    <scope>NUCLEOTIDE SEQUENCE [LARGE SCALE GENOMIC DNA]</scope>
</reference>
<dbReference type="Proteomes" id="UP001454036">
    <property type="component" value="Unassembled WGS sequence"/>
</dbReference>
<keyword evidence="3" id="KW-1185">Reference proteome</keyword>
<protein>
    <submittedName>
        <fullName evidence="2">Uncharacterized protein</fullName>
    </submittedName>
</protein>
<organism evidence="2 3">
    <name type="scientific">Lithospermum erythrorhizon</name>
    <name type="common">Purple gromwell</name>
    <name type="synonym">Lithospermum officinale var. erythrorhizon</name>
    <dbReference type="NCBI Taxonomy" id="34254"/>
    <lineage>
        <taxon>Eukaryota</taxon>
        <taxon>Viridiplantae</taxon>
        <taxon>Streptophyta</taxon>
        <taxon>Embryophyta</taxon>
        <taxon>Tracheophyta</taxon>
        <taxon>Spermatophyta</taxon>
        <taxon>Magnoliopsida</taxon>
        <taxon>eudicotyledons</taxon>
        <taxon>Gunneridae</taxon>
        <taxon>Pentapetalae</taxon>
        <taxon>asterids</taxon>
        <taxon>lamiids</taxon>
        <taxon>Boraginales</taxon>
        <taxon>Boraginaceae</taxon>
        <taxon>Boraginoideae</taxon>
        <taxon>Lithospermeae</taxon>
        <taxon>Lithospermum</taxon>
    </lineage>
</organism>
<accession>A0AAV3S174</accession>
<proteinExistence type="predicted"/>
<dbReference type="AlphaFoldDB" id="A0AAV3S174"/>
<evidence type="ECO:0000256" key="1">
    <source>
        <dbReference type="SAM" id="MobiDB-lite"/>
    </source>
</evidence>
<feature type="region of interest" description="Disordered" evidence="1">
    <location>
        <begin position="1"/>
        <end position="48"/>
    </location>
</feature>
<name>A0AAV3S174_LITER</name>
<gene>
    <name evidence="2" type="ORF">LIER_33918</name>
</gene>
<sequence>MDDSQSTPPNEDDVGDSNSNAEFPNIQEEETGRRKDSVGGEKETDAAEVYSLHAEVEEVVGDLNDGLEGSSVGMEDNIGGPNVVGPVQRPGGETNQSLLEAFELFEV</sequence>
<feature type="compositionally biased region" description="Basic and acidic residues" evidence="1">
    <location>
        <begin position="30"/>
        <end position="45"/>
    </location>
</feature>